<dbReference type="OrthoDB" id="115239at2"/>
<evidence type="ECO:0000259" key="3">
    <source>
        <dbReference type="PROSITE" id="PS51677"/>
    </source>
</evidence>
<dbReference type="SUPFAM" id="SSF88713">
    <property type="entry name" value="Glycoside hydrolase/deacetylase"/>
    <property type="match status" value="1"/>
</dbReference>
<keyword evidence="1" id="KW-0479">Metal-binding</keyword>
<evidence type="ECO:0000256" key="2">
    <source>
        <dbReference type="ARBA" id="ARBA00022801"/>
    </source>
</evidence>
<name>A0A917JM59_9GAMM</name>
<evidence type="ECO:0000313" key="5">
    <source>
        <dbReference type="Proteomes" id="UP000630149"/>
    </source>
</evidence>
<dbReference type="PROSITE" id="PS51677">
    <property type="entry name" value="NODB"/>
    <property type="match status" value="1"/>
</dbReference>
<accession>A0A917JM59</accession>
<dbReference type="InterPro" id="IPR002509">
    <property type="entry name" value="NODB_dom"/>
</dbReference>
<dbReference type="InterPro" id="IPR050248">
    <property type="entry name" value="Polysacc_deacetylase_ArnD"/>
</dbReference>
<dbReference type="Proteomes" id="UP000630149">
    <property type="component" value="Unassembled WGS sequence"/>
</dbReference>
<reference evidence="4" key="1">
    <citation type="journal article" date="2014" name="Int. J. Syst. Evol. Microbiol.">
        <title>Complete genome sequence of Corynebacterium casei LMG S-19264T (=DSM 44701T), isolated from a smear-ripened cheese.</title>
        <authorList>
            <consortium name="US DOE Joint Genome Institute (JGI-PGF)"/>
            <person name="Walter F."/>
            <person name="Albersmeier A."/>
            <person name="Kalinowski J."/>
            <person name="Ruckert C."/>
        </authorList>
    </citation>
    <scope>NUCLEOTIDE SEQUENCE</scope>
    <source>
        <strain evidence="4">JCM 13919</strain>
    </source>
</reference>
<dbReference type="AlphaFoldDB" id="A0A917JM59"/>
<dbReference type="Pfam" id="PF01522">
    <property type="entry name" value="Polysacc_deac_1"/>
    <property type="match status" value="1"/>
</dbReference>
<dbReference type="RefSeq" id="WP_131775439.1">
    <property type="nucleotide sequence ID" value="NZ_BMOB01000001.1"/>
</dbReference>
<gene>
    <name evidence="4" type="ORF">GCM10007966_01970</name>
</gene>
<dbReference type="InterPro" id="IPR011330">
    <property type="entry name" value="Glyco_hydro/deAcase_b/a-brl"/>
</dbReference>
<dbReference type="GO" id="GO:0005975">
    <property type="term" value="P:carbohydrate metabolic process"/>
    <property type="evidence" value="ECO:0007669"/>
    <property type="project" value="InterPro"/>
</dbReference>
<dbReference type="PANTHER" id="PTHR10587:SF133">
    <property type="entry name" value="CHITIN DEACETYLASE 1-RELATED"/>
    <property type="match status" value="1"/>
</dbReference>
<dbReference type="GO" id="GO:0016020">
    <property type="term" value="C:membrane"/>
    <property type="evidence" value="ECO:0007669"/>
    <property type="project" value="TreeGrafter"/>
</dbReference>
<keyword evidence="5" id="KW-1185">Reference proteome</keyword>
<comment type="caution">
    <text evidence="4">The sequence shown here is derived from an EMBL/GenBank/DDBJ whole genome shotgun (WGS) entry which is preliminary data.</text>
</comment>
<sequence length="277" mass="31873">MNLNLIDLKLLRKIFFIVILCISSTYAANKKIALTIDDLPFVGDYKNQHLSMIIETLKSQKVPATGFIIAGNVHSENWSVLNQFREAGFSLGNHTFNHTNLNTANVNDYIEEVDVADKILSPVLTEPKFFRYPYLAMGKGNKKRQVLDFLAEKNYHVAPITIDSKDFIFNQLLLSVPESGRRPYLQSLKPAYLNFIWQQTLKAEETNRKSAHTDKPQILLVHANLLNAYTLSDIIDLFKAHHYEFVRLEDALNIHEARVPRYTATEINDSDPYMEWD</sequence>
<dbReference type="EMBL" id="BMOB01000001">
    <property type="protein sequence ID" value="GGI76856.1"/>
    <property type="molecule type" value="Genomic_DNA"/>
</dbReference>
<evidence type="ECO:0000313" key="4">
    <source>
        <dbReference type="EMBL" id="GGI76856.1"/>
    </source>
</evidence>
<dbReference type="GO" id="GO:0046872">
    <property type="term" value="F:metal ion binding"/>
    <property type="evidence" value="ECO:0007669"/>
    <property type="project" value="UniProtKB-KW"/>
</dbReference>
<dbReference type="Gene3D" id="3.20.20.370">
    <property type="entry name" value="Glycoside hydrolase/deacetylase"/>
    <property type="match status" value="1"/>
</dbReference>
<reference evidence="4" key="2">
    <citation type="submission" date="2020-09" db="EMBL/GenBank/DDBJ databases">
        <authorList>
            <person name="Sun Q."/>
            <person name="Ohkuma M."/>
        </authorList>
    </citation>
    <scope>NUCLEOTIDE SEQUENCE</scope>
    <source>
        <strain evidence="4">JCM 13919</strain>
    </source>
</reference>
<evidence type="ECO:0000256" key="1">
    <source>
        <dbReference type="ARBA" id="ARBA00022723"/>
    </source>
</evidence>
<dbReference type="PANTHER" id="PTHR10587">
    <property type="entry name" value="GLYCOSYL TRANSFERASE-RELATED"/>
    <property type="match status" value="1"/>
</dbReference>
<protein>
    <submittedName>
        <fullName evidence="4">Polysaccharide deacetylase</fullName>
    </submittedName>
</protein>
<organism evidence="4 5">
    <name type="scientific">Legionella impletisoli</name>
    <dbReference type="NCBI Taxonomy" id="343510"/>
    <lineage>
        <taxon>Bacteria</taxon>
        <taxon>Pseudomonadati</taxon>
        <taxon>Pseudomonadota</taxon>
        <taxon>Gammaproteobacteria</taxon>
        <taxon>Legionellales</taxon>
        <taxon>Legionellaceae</taxon>
        <taxon>Legionella</taxon>
    </lineage>
</organism>
<keyword evidence="2" id="KW-0378">Hydrolase</keyword>
<proteinExistence type="predicted"/>
<dbReference type="GO" id="GO:0016810">
    <property type="term" value="F:hydrolase activity, acting on carbon-nitrogen (but not peptide) bonds"/>
    <property type="evidence" value="ECO:0007669"/>
    <property type="project" value="InterPro"/>
</dbReference>
<feature type="domain" description="NodB homology" evidence="3">
    <location>
        <begin position="30"/>
        <end position="246"/>
    </location>
</feature>